<gene>
    <name evidence="4" type="ORF">AWJ07_05305</name>
</gene>
<protein>
    <recommendedName>
        <fullName evidence="3">Heavy metal binding domain-containing protein</fullName>
    </recommendedName>
</protein>
<name>A0A106C0I4_SHEFR</name>
<evidence type="ECO:0000259" key="3">
    <source>
        <dbReference type="Pfam" id="PF19335"/>
    </source>
</evidence>
<comment type="caution">
    <text evidence="4">The sequence shown here is derived from an EMBL/GenBank/DDBJ whole genome shotgun (WGS) entry which is preliminary data.</text>
</comment>
<organism evidence="4">
    <name type="scientific">Shewanella frigidimarina</name>
    <dbReference type="NCBI Taxonomy" id="56812"/>
    <lineage>
        <taxon>Bacteria</taxon>
        <taxon>Pseudomonadati</taxon>
        <taxon>Pseudomonadota</taxon>
        <taxon>Gammaproteobacteria</taxon>
        <taxon>Alteromonadales</taxon>
        <taxon>Shewanellaceae</taxon>
        <taxon>Shewanella</taxon>
    </lineage>
</organism>
<feature type="region of interest" description="Disordered" evidence="1">
    <location>
        <begin position="105"/>
        <end position="135"/>
    </location>
</feature>
<feature type="transmembrane region" description="Helical" evidence="2">
    <location>
        <begin position="39"/>
        <end position="61"/>
    </location>
</feature>
<dbReference type="GO" id="GO:0046872">
    <property type="term" value="F:metal ion binding"/>
    <property type="evidence" value="ECO:0007669"/>
    <property type="project" value="InterPro"/>
</dbReference>
<dbReference type="Proteomes" id="UP000055702">
    <property type="component" value="Unassembled WGS sequence"/>
</dbReference>
<keyword evidence="2" id="KW-1133">Transmembrane helix</keyword>
<sequence>MCVEHIQYYCFLAFIIMQVVSIVMMNIEVIMKKLPFFSVLLSAFVGVIIPAALTSTVAYGAEHDHAQHQSQASKTYTCPMHPEVISDKEGRCPVCNMFLVVKDEQQESSGGDTQHPMANMHGAIPKEPSLADKFN</sequence>
<evidence type="ECO:0000313" key="4">
    <source>
        <dbReference type="EMBL" id="KVX01991.1"/>
    </source>
</evidence>
<evidence type="ECO:0000313" key="5">
    <source>
        <dbReference type="Proteomes" id="UP000055702"/>
    </source>
</evidence>
<dbReference type="Pfam" id="PF19335">
    <property type="entry name" value="HMBD"/>
    <property type="match status" value="1"/>
</dbReference>
<accession>A0A106C0I4</accession>
<feature type="transmembrane region" description="Helical" evidence="2">
    <location>
        <begin position="6"/>
        <end position="27"/>
    </location>
</feature>
<keyword evidence="2" id="KW-0472">Membrane</keyword>
<proteinExistence type="predicted"/>
<keyword evidence="2" id="KW-0812">Transmembrane</keyword>
<reference evidence="4 5" key="1">
    <citation type="submission" date="2016-01" db="EMBL/GenBank/DDBJ databases">
        <title>Draft genome of the antarctic isolate Shewanella frigidimarina Ag06-30.</title>
        <authorList>
            <person name="Parmeciano Di Noto G."/>
            <person name="Vazquez S."/>
            <person name="Mac Cormack W."/>
            <person name="Iriarte A."/>
            <person name="Quiroga C."/>
        </authorList>
    </citation>
    <scope>NUCLEOTIDE SEQUENCE [LARGE SCALE GENOMIC DNA]</scope>
    <source>
        <strain evidence="4 5">Ag06-30</strain>
    </source>
</reference>
<dbReference type="InterPro" id="IPR045800">
    <property type="entry name" value="HMBD"/>
</dbReference>
<feature type="domain" description="Heavy metal binding" evidence="3">
    <location>
        <begin position="76"/>
        <end position="100"/>
    </location>
</feature>
<evidence type="ECO:0000256" key="2">
    <source>
        <dbReference type="SAM" id="Phobius"/>
    </source>
</evidence>
<dbReference type="AlphaFoldDB" id="A0A106C0I4"/>
<evidence type="ECO:0000256" key="1">
    <source>
        <dbReference type="SAM" id="MobiDB-lite"/>
    </source>
</evidence>
<dbReference type="EMBL" id="LRDC01000018">
    <property type="protein sequence ID" value="KVX01991.1"/>
    <property type="molecule type" value="Genomic_DNA"/>
</dbReference>